<dbReference type="NCBIfam" id="TIGR03083">
    <property type="entry name" value="maleylpyruvate isomerase family mycothiol-dependent enzyme"/>
    <property type="match status" value="1"/>
</dbReference>
<dbReference type="Pfam" id="PF11716">
    <property type="entry name" value="MDMPI_N"/>
    <property type="match status" value="1"/>
</dbReference>
<organism evidence="2">
    <name type="scientific">Mycobacterium sp. (strain MCS)</name>
    <dbReference type="NCBI Taxonomy" id="164756"/>
    <lineage>
        <taxon>Bacteria</taxon>
        <taxon>Bacillati</taxon>
        <taxon>Actinomycetota</taxon>
        <taxon>Actinomycetes</taxon>
        <taxon>Mycobacteriales</taxon>
        <taxon>Mycobacteriaceae</taxon>
        <taxon>Mycobacterium</taxon>
    </lineage>
</organism>
<proteinExistence type="predicted"/>
<dbReference type="Gene3D" id="1.20.120.450">
    <property type="entry name" value="dinb family like domain"/>
    <property type="match status" value="1"/>
</dbReference>
<name>A0A5Q5BML4_MYCSS</name>
<protein>
    <recommendedName>
        <fullName evidence="1">Mycothiol-dependent maleylpyruvate isomerase metal-binding domain-containing protein</fullName>
    </recommendedName>
</protein>
<evidence type="ECO:0000259" key="1">
    <source>
        <dbReference type="Pfam" id="PF11716"/>
    </source>
</evidence>
<sequence length="215" mass="23247">MTAQAPLTELTRAERADLAGFLATLTPEEWYAPSLCAGWTVKDVVAHVISYEDLGVAGFLGRLVKGRITDANQVGVNEFSHLSPSELLDHLNRHLDPSGLTAQFGGMIGFVDGTIHHQDIRRALDRPRTIPADRLSRILPLVPGNPRLGAGRRIRGLRLRATDVDWTHGDGPEVVGPGEALLMAMTGRPAALADLDGPAKALLAQRLRPRRDHGS</sequence>
<accession>A0A5Q5BML4</accession>
<feature type="domain" description="Mycothiol-dependent maleylpyruvate isomerase metal-binding" evidence="1">
    <location>
        <begin position="12"/>
        <end position="54"/>
    </location>
</feature>
<dbReference type="AlphaFoldDB" id="A0A5Q5BML4"/>
<evidence type="ECO:0000313" key="2">
    <source>
        <dbReference type="EMBL" id="ABG09630.1"/>
    </source>
</evidence>
<gene>
    <name evidence="2" type="ordered locus">Mmcs_3523</name>
</gene>
<dbReference type="InterPro" id="IPR024344">
    <property type="entry name" value="MDMPI_metal-binding"/>
</dbReference>
<dbReference type="EMBL" id="CP000384">
    <property type="protein sequence ID" value="ABG09630.1"/>
    <property type="molecule type" value="Genomic_DNA"/>
</dbReference>
<dbReference type="InterPro" id="IPR034660">
    <property type="entry name" value="DinB/YfiT-like"/>
</dbReference>
<reference evidence="2" key="1">
    <citation type="submission" date="2006-06" db="EMBL/GenBank/DDBJ databases">
        <title>Complete sequence of chromosome of Mycobacterium sp. MCS.</title>
        <authorList>
            <consortium name="US DOE Joint Genome Institute"/>
            <person name="Copeland A."/>
            <person name="Lucas S."/>
            <person name="Lapidus A."/>
            <person name="Barry K."/>
            <person name="Detter J.C."/>
            <person name="Glavina del Rio T."/>
            <person name="Hammon N."/>
            <person name="Israni S."/>
            <person name="Dalin E."/>
            <person name="Tice H."/>
            <person name="Pitluck S."/>
            <person name="Martinez M."/>
            <person name="Schmutz J."/>
            <person name="Larimer F."/>
            <person name="Land M."/>
            <person name="Hauser L."/>
            <person name="Kyrpides N."/>
            <person name="Kim E."/>
            <person name="Miller C.D."/>
            <person name="Hughes J.E."/>
            <person name="Anderson A.J."/>
            <person name="Sims R.C."/>
            <person name="Richardson P."/>
        </authorList>
    </citation>
    <scope>NUCLEOTIDE SEQUENCE [LARGE SCALE GENOMIC DNA]</scope>
    <source>
        <strain evidence="2">MCS</strain>
    </source>
</reference>
<dbReference type="SUPFAM" id="SSF109854">
    <property type="entry name" value="DinB/YfiT-like putative metalloenzymes"/>
    <property type="match status" value="1"/>
</dbReference>
<dbReference type="InterPro" id="IPR017517">
    <property type="entry name" value="Maleyloyr_isom"/>
</dbReference>
<dbReference type="GO" id="GO:0046872">
    <property type="term" value="F:metal ion binding"/>
    <property type="evidence" value="ECO:0007669"/>
    <property type="project" value="InterPro"/>
</dbReference>
<dbReference type="KEGG" id="mmc:Mmcs_3523"/>